<comment type="caution">
    <text evidence="3">The sequence shown here is derived from an EMBL/GenBank/DDBJ whole genome shotgun (WGS) entry which is preliminary data.</text>
</comment>
<accession>A0ABU8K1W0</accession>
<evidence type="ECO:0000313" key="3">
    <source>
        <dbReference type="EMBL" id="MEI7104359.1"/>
    </source>
</evidence>
<dbReference type="CDD" id="cd16903">
    <property type="entry name" value="pesticin_lyz-like"/>
    <property type="match status" value="1"/>
</dbReference>
<protein>
    <submittedName>
        <fullName evidence="3">Calcium-binding protein</fullName>
    </submittedName>
</protein>
<reference evidence="3 4" key="1">
    <citation type="submission" date="2024-03" db="EMBL/GenBank/DDBJ databases">
        <title>Analysis of soft rot Pectobacteriaceae population diversity in US potato growing regions between 2016 and 2022.</title>
        <authorList>
            <person name="Ma X."/>
            <person name="Zhang X."/>
            <person name="Stodghill P."/>
            <person name="Rioux R."/>
            <person name="Babler B."/>
            <person name="Shrestha S."/>
            <person name="Babler B."/>
            <person name="Rivedal H."/>
            <person name="Frost K."/>
            <person name="Hao J."/>
            <person name="Secor G."/>
            <person name="Swingle B."/>
        </authorList>
    </citation>
    <scope>NUCLEOTIDE SEQUENCE [LARGE SCALE GENOMIC DNA]</scope>
    <source>
        <strain evidence="3 4">UMSS2</strain>
    </source>
</reference>
<dbReference type="Proteomes" id="UP001313132">
    <property type="component" value="Unassembled WGS sequence"/>
</dbReference>
<proteinExistence type="predicted"/>
<dbReference type="RefSeq" id="WP_116586409.1">
    <property type="nucleotide sequence ID" value="NZ_CAKLIS010000026.1"/>
</dbReference>
<evidence type="ECO:0000256" key="1">
    <source>
        <dbReference type="ARBA" id="ARBA00022529"/>
    </source>
</evidence>
<gene>
    <name evidence="3" type="ORF">WCT63_18085</name>
</gene>
<sequence>MLRVPQGQITFDGEGNDVPNSPFFSRVVHWPGNPESGVTLGRGYDMGKRTKGEVYSDMLRIGIGSEKASLIAKGAGPRLIGAAAGLFVKEYRAKIGAITHQQQVVLFNMVYGGYIEIAKKRYALYSADVPDRANWAELHPAIRDILVDLAYQGIPGRKTIPVAAKNDIDLLIKLIESEPELLKYEAGRNRAGYLRMRK</sequence>
<organism evidence="3 4">
    <name type="scientific">Pectobacterium versatile</name>
    <dbReference type="NCBI Taxonomy" id="2488639"/>
    <lineage>
        <taxon>Bacteria</taxon>
        <taxon>Pseudomonadati</taxon>
        <taxon>Pseudomonadota</taxon>
        <taxon>Gammaproteobacteria</taxon>
        <taxon>Enterobacterales</taxon>
        <taxon>Pectobacteriaceae</taxon>
        <taxon>Pectobacterium</taxon>
    </lineage>
</organism>
<keyword evidence="2" id="KW-0081">Bacteriolytic enzyme</keyword>
<evidence type="ECO:0000256" key="2">
    <source>
        <dbReference type="ARBA" id="ARBA00022638"/>
    </source>
</evidence>
<keyword evidence="1" id="KW-0929">Antimicrobial</keyword>
<dbReference type="EMBL" id="JBBBON010000021">
    <property type="protein sequence ID" value="MEI7104359.1"/>
    <property type="molecule type" value="Genomic_DNA"/>
</dbReference>
<keyword evidence="4" id="KW-1185">Reference proteome</keyword>
<name>A0ABU8K1W0_9GAMM</name>
<dbReference type="InterPro" id="IPR023347">
    <property type="entry name" value="Lysozyme_dom_sf"/>
</dbReference>
<dbReference type="Gene3D" id="1.10.530.40">
    <property type="match status" value="1"/>
</dbReference>
<evidence type="ECO:0000313" key="4">
    <source>
        <dbReference type="Proteomes" id="UP001313132"/>
    </source>
</evidence>